<comment type="pathway">
    <text evidence="9">Cofactor biosynthesis; thiamine diphosphate biosynthesis; 4-amino-2-methyl-5-diphosphomethylpyrimidine from 5-amino-1-(5-phospho-D-ribosyl)imidazole: step 2/3.</text>
</comment>
<dbReference type="RefSeq" id="WP_207108710.1">
    <property type="nucleotide sequence ID" value="NZ_JAFLVR010000026.1"/>
</dbReference>
<dbReference type="Gene3D" id="3.40.1190.20">
    <property type="match status" value="1"/>
</dbReference>
<evidence type="ECO:0000259" key="12">
    <source>
        <dbReference type="Pfam" id="PF08543"/>
    </source>
</evidence>
<evidence type="ECO:0000256" key="8">
    <source>
        <dbReference type="ARBA" id="ARBA00022977"/>
    </source>
</evidence>
<evidence type="ECO:0000313" key="14">
    <source>
        <dbReference type="Proteomes" id="UP000664495"/>
    </source>
</evidence>
<evidence type="ECO:0000256" key="4">
    <source>
        <dbReference type="ARBA" id="ARBA00009879"/>
    </source>
</evidence>
<accession>A0ABS3HHK3</accession>
<dbReference type="NCBIfam" id="TIGR00097">
    <property type="entry name" value="HMP-P_kinase"/>
    <property type="match status" value="1"/>
</dbReference>
<dbReference type="InterPro" id="IPR013749">
    <property type="entry name" value="PM/HMP-P_kinase-1"/>
</dbReference>
<dbReference type="EMBL" id="JAFLVR010000026">
    <property type="protein sequence ID" value="MBO0452937.1"/>
    <property type="molecule type" value="Genomic_DNA"/>
</dbReference>
<keyword evidence="8" id="KW-0784">Thiamine biosynthesis</keyword>
<gene>
    <name evidence="13" type="primary">thiD</name>
    <name evidence="13" type="ORF">JZO85_11685</name>
</gene>
<comment type="caution">
    <text evidence="13">The sequence shown here is derived from an EMBL/GenBank/DDBJ whole genome shotgun (WGS) entry which is preliminary data.</text>
</comment>
<comment type="catalytic activity">
    <reaction evidence="1">
        <text>4-amino-5-hydroxymethyl-2-methylpyrimidine + ATP = 4-amino-2-methyl-5-(phosphooxymethyl)pyrimidine + ADP + H(+)</text>
        <dbReference type="Rhea" id="RHEA:23096"/>
        <dbReference type="ChEBI" id="CHEBI:15378"/>
        <dbReference type="ChEBI" id="CHEBI:16892"/>
        <dbReference type="ChEBI" id="CHEBI:30616"/>
        <dbReference type="ChEBI" id="CHEBI:58354"/>
        <dbReference type="ChEBI" id="CHEBI:456216"/>
        <dbReference type="EC" id="2.7.1.49"/>
    </reaction>
</comment>
<evidence type="ECO:0000256" key="11">
    <source>
        <dbReference type="ARBA" id="ARBA00043176"/>
    </source>
</evidence>
<sequence>MINGTPQVVTIAGSDSGGGAGIQADLKTFQARKAFGMSIIVALTAQNTYGVQDSMAIPSSFIEEQFDSLAADFAIGAAKTGMLADAERVETVVKKLKQADFGPLVVDPVMVAKGGHHLLQSDAVKTINQELLPLAAIVTPNLPEAEVIIGQRIVTDQEMIEAAKTLQAFGTQNVVVKGGHSQNKDAADFVLLASGESFWMSAPRVETANTHGTGDTFSACIAAELAKGTELKEAIIIGKKFIQAAISQPIFVGHGHGPTNHWAQMTDTIVIKKRS</sequence>
<dbReference type="PANTHER" id="PTHR20858">
    <property type="entry name" value="PHOSPHOMETHYLPYRIMIDINE KINASE"/>
    <property type="match status" value="1"/>
</dbReference>
<dbReference type="InterPro" id="IPR004399">
    <property type="entry name" value="HMP/HMP-P_kinase_dom"/>
</dbReference>
<dbReference type="PANTHER" id="PTHR20858:SF17">
    <property type="entry name" value="HYDROXYMETHYLPYRIMIDINE_PHOSPHOMETHYLPYRIMIDINE KINASE THI20-RELATED"/>
    <property type="match status" value="1"/>
</dbReference>
<organism evidence="13 14">
    <name type="scientific">Candidatus Enterococcus murrayae</name>
    <dbReference type="NCBI Taxonomy" id="2815321"/>
    <lineage>
        <taxon>Bacteria</taxon>
        <taxon>Bacillati</taxon>
        <taxon>Bacillota</taxon>
        <taxon>Bacilli</taxon>
        <taxon>Lactobacillales</taxon>
        <taxon>Enterococcaceae</taxon>
        <taxon>Enterococcus</taxon>
    </lineage>
</organism>
<evidence type="ECO:0000256" key="6">
    <source>
        <dbReference type="ARBA" id="ARBA00012963"/>
    </source>
</evidence>
<feature type="domain" description="Pyridoxamine kinase/Phosphomethylpyrimidine kinase" evidence="12">
    <location>
        <begin position="15"/>
        <end position="260"/>
    </location>
</feature>
<evidence type="ECO:0000256" key="1">
    <source>
        <dbReference type="ARBA" id="ARBA00000151"/>
    </source>
</evidence>
<keyword evidence="13" id="KW-0418">Kinase</keyword>
<dbReference type="EC" id="2.7.1.49" evidence="5"/>
<dbReference type="SUPFAM" id="SSF53613">
    <property type="entry name" value="Ribokinase-like"/>
    <property type="match status" value="1"/>
</dbReference>
<dbReference type="CDD" id="cd01169">
    <property type="entry name" value="HMPP_kinase"/>
    <property type="match status" value="1"/>
</dbReference>
<comment type="catalytic activity">
    <reaction evidence="2">
        <text>4-amino-2-methyl-5-(phosphooxymethyl)pyrimidine + ATP = 4-amino-2-methyl-5-(diphosphooxymethyl)pyrimidine + ADP</text>
        <dbReference type="Rhea" id="RHEA:19893"/>
        <dbReference type="ChEBI" id="CHEBI:30616"/>
        <dbReference type="ChEBI" id="CHEBI:57841"/>
        <dbReference type="ChEBI" id="CHEBI:58354"/>
        <dbReference type="ChEBI" id="CHEBI:456216"/>
        <dbReference type="EC" id="2.7.4.7"/>
    </reaction>
</comment>
<evidence type="ECO:0000256" key="10">
    <source>
        <dbReference type="ARBA" id="ARBA00042102"/>
    </source>
</evidence>
<keyword evidence="14" id="KW-1185">Reference proteome</keyword>
<dbReference type="GO" id="GO:0008902">
    <property type="term" value="F:hydroxymethylpyrimidine kinase activity"/>
    <property type="evidence" value="ECO:0007669"/>
    <property type="project" value="UniProtKB-EC"/>
</dbReference>
<evidence type="ECO:0000256" key="5">
    <source>
        <dbReference type="ARBA" id="ARBA00012135"/>
    </source>
</evidence>
<reference evidence="13 14" key="1">
    <citation type="submission" date="2021-03" db="EMBL/GenBank/DDBJ databases">
        <title>Enterococcal diversity collection.</title>
        <authorList>
            <person name="Gilmore M.S."/>
            <person name="Schwartzman J."/>
            <person name="Van Tyne D."/>
            <person name="Martin M."/>
            <person name="Earl A.M."/>
            <person name="Manson A.L."/>
            <person name="Straub T."/>
            <person name="Salamzade R."/>
            <person name="Saavedra J."/>
            <person name="Lebreton F."/>
            <person name="Prichula J."/>
            <person name="Schaufler K."/>
            <person name="Gaca A."/>
            <person name="Sgardioli B."/>
            <person name="Wagenaar J."/>
            <person name="Strong T."/>
        </authorList>
    </citation>
    <scope>NUCLEOTIDE SEQUENCE [LARGE SCALE GENOMIC DNA]</scope>
    <source>
        <strain evidence="13 14">MJM16</strain>
    </source>
</reference>
<dbReference type="EC" id="2.7.4.7" evidence="6"/>
<comment type="similarity">
    <text evidence="4">Belongs to the ThiD family.</text>
</comment>
<evidence type="ECO:0000256" key="9">
    <source>
        <dbReference type="ARBA" id="ARBA00037917"/>
    </source>
</evidence>
<dbReference type="Proteomes" id="UP000664495">
    <property type="component" value="Unassembled WGS sequence"/>
</dbReference>
<comment type="pathway">
    <text evidence="3">Cofactor biosynthesis; thiamine diphosphate biosynthesis; 4-amino-2-methyl-5-diphosphomethylpyrimidine from 5-amino-1-(5-phospho-D-ribosyl)imidazole: step 3/3.</text>
</comment>
<evidence type="ECO:0000313" key="13">
    <source>
        <dbReference type="EMBL" id="MBO0452937.1"/>
    </source>
</evidence>
<protein>
    <recommendedName>
        <fullName evidence="7">Hydroxymethylpyrimidine/phosphomethylpyrimidine kinase</fullName>
        <ecNumber evidence="5">2.7.1.49</ecNumber>
        <ecNumber evidence="6">2.7.4.7</ecNumber>
    </recommendedName>
    <alternativeName>
        <fullName evidence="10">Hydroxymethylpyrimidine kinase</fullName>
    </alternativeName>
    <alternativeName>
        <fullName evidence="11">Hydroxymethylpyrimidine phosphate kinase</fullName>
    </alternativeName>
</protein>
<keyword evidence="13" id="KW-0808">Transferase</keyword>
<proteinExistence type="inferred from homology"/>
<evidence type="ECO:0000256" key="3">
    <source>
        <dbReference type="ARBA" id="ARBA00004769"/>
    </source>
</evidence>
<evidence type="ECO:0000256" key="7">
    <source>
        <dbReference type="ARBA" id="ARBA00019161"/>
    </source>
</evidence>
<name>A0ABS3HHK3_9ENTE</name>
<dbReference type="Pfam" id="PF08543">
    <property type="entry name" value="Phos_pyr_kin"/>
    <property type="match status" value="1"/>
</dbReference>
<dbReference type="InterPro" id="IPR029056">
    <property type="entry name" value="Ribokinase-like"/>
</dbReference>
<evidence type="ECO:0000256" key="2">
    <source>
        <dbReference type="ARBA" id="ARBA00000565"/>
    </source>
</evidence>
<dbReference type="GO" id="GO:0008972">
    <property type="term" value="F:phosphomethylpyrimidine kinase activity"/>
    <property type="evidence" value="ECO:0007669"/>
    <property type="project" value="UniProtKB-EC"/>
</dbReference>